<dbReference type="GO" id="GO:0009450">
    <property type="term" value="P:gamma-aminobutyric acid catabolic process"/>
    <property type="evidence" value="ECO:0007669"/>
    <property type="project" value="TreeGrafter"/>
</dbReference>
<proteinExistence type="inferred from homology"/>
<organism evidence="6 7">
    <name type="scientific">Halobacteriovorax marinus</name>
    <dbReference type="NCBI Taxonomy" id="97084"/>
    <lineage>
        <taxon>Bacteria</taxon>
        <taxon>Pseudomonadati</taxon>
        <taxon>Bdellovibrionota</taxon>
        <taxon>Bacteriovoracia</taxon>
        <taxon>Bacteriovoracales</taxon>
        <taxon>Halobacteriovoraceae</taxon>
        <taxon>Halobacteriovorax</taxon>
    </lineage>
</organism>
<evidence type="ECO:0000313" key="6">
    <source>
        <dbReference type="EMBL" id="OUR94857.1"/>
    </source>
</evidence>
<dbReference type="Proteomes" id="UP000196531">
    <property type="component" value="Unassembled WGS sequence"/>
</dbReference>
<evidence type="ECO:0000256" key="2">
    <source>
        <dbReference type="ARBA" id="ARBA00008954"/>
    </source>
</evidence>
<dbReference type="Pfam" id="PF00202">
    <property type="entry name" value="Aminotran_3"/>
    <property type="match status" value="1"/>
</dbReference>
<dbReference type="SUPFAM" id="SSF53383">
    <property type="entry name" value="PLP-dependent transferases"/>
    <property type="match status" value="2"/>
</dbReference>
<name>A0A1Y5F7L3_9BACT</name>
<reference evidence="7" key="1">
    <citation type="journal article" date="2017" name="Proc. Natl. Acad. Sci. U.S.A.">
        <title>Simulation of Deepwater Horizon oil plume reveals substrate specialization within a complex community of hydrocarbon-degraders.</title>
        <authorList>
            <person name="Hu P."/>
            <person name="Dubinsky E.A."/>
            <person name="Probst A.J."/>
            <person name="Wang J."/>
            <person name="Sieber C.M.K."/>
            <person name="Tom L.M."/>
            <person name="Gardinali P."/>
            <person name="Banfield J.F."/>
            <person name="Atlas R.M."/>
            <person name="Andersen G.L."/>
        </authorList>
    </citation>
    <scope>NUCLEOTIDE SEQUENCE [LARGE SCALE GENOMIC DNA]</scope>
</reference>
<comment type="cofactor">
    <cofactor evidence="1">
        <name>pyridoxal 5'-phosphate</name>
        <dbReference type="ChEBI" id="CHEBI:597326"/>
    </cofactor>
</comment>
<evidence type="ECO:0000313" key="7">
    <source>
        <dbReference type="Proteomes" id="UP000196531"/>
    </source>
</evidence>
<evidence type="ECO:0000256" key="5">
    <source>
        <dbReference type="ARBA" id="ARBA00022898"/>
    </source>
</evidence>
<dbReference type="InterPro" id="IPR015422">
    <property type="entry name" value="PyrdxlP-dep_Trfase_small"/>
</dbReference>
<evidence type="ECO:0008006" key="8">
    <source>
        <dbReference type="Google" id="ProtNLM"/>
    </source>
</evidence>
<evidence type="ECO:0000256" key="4">
    <source>
        <dbReference type="ARBA" id="ARBA00022679"/>
    </source>
</evidence>
<dbReference type="PANTHER" id="PTHR43206:SF2">
    <property type="entry name" value="4-AMINOBUTYRATE AMINOTRANSFERASE GABT"/>
    <property type="match status" value="1"/>
</dbReference>
<dbReference type="PANTHER" id="PTHR43206">
    <property type="entry name" value="AMINOTRANSFERASE"/>
    <property type="match status" value="1"/>
</dbReference>
<comment type="similarity">
    <text evidence="2">Belongs to the class-III pyridoxal-phosphate-dependent aminotransferase family.</text>
</comment>
<dbReference type="InterPro" id="IPR015421">
    <property type="entry name" value="PyrdxlP-dep_Trfase_major"/>
</dbReference>
<keyword evidence="5" id="KW-0663">Pyridoxal phosphate</keyword>
<evidence type="ECO:0000256" key="3">
    <source>
        <dbReference type="ARBA" id="ARBA00022576"/>
    </source>
</evidence>
<dbReference type="SUPFAM" id="SSF55729">
    <property type="entry name" value="Acyl-CoA N-acyltransferases (Nat)"/>
    <property type="match status" value="1"/>
</dbReference>
<evidence type="ECO:0000256" key="1">
    <source>
        <dbReference type="ARBA" id="ARBA00001933"/>
    </source>
</evidence>
<dbReference type="InterPro" id="IPR015424">
    <property type="entry name" value="PyrdxlP-dep_Trfase"/>
</dbReference>
<comment type="caution">
    <text evidence="6">The sequence shown here is derived from an EMBL/GenBank/DDBJ whole genome shotgun (WGS) entry which is preliminary data.</text>
</comment>
<accession>A0A1Y5F7L3</accession>
<dbReference type="GO" id="GO:0030170">
    <property type="term" value="F:pyridoxal phosphate binding"/>
    <property type="evidence" value="ECO:0007669"/>
    <property type="project" value="InterPro"/>
</dbReference>
<dbReference type="Gene3D" id="3.40.640.10">
    <property type="entry name" value="Type I PLP-dependent aspartate aminotransferase-like (Major domain)"/>
    <property type="match status" value="2"/>
</dbReference>
<gene>
    <name evidence="6" type="ORF">A9Q84_17265</name>
</gene>
<sequence length="1021" mass="118106">MKLPIINKQDEKHSNLLLKDYYQNNLIPAEKKNYLTDLRSSQGPFLAIEGDRNETKFLMDAASQIATLGLGFSPSVFFGGAHYLESWLNDKSGSEFINIRKALESFLKRKLDWEELDLTLCNSGAEANEIALGYCYRTRYNKKANKVLAFEGSFHGRMMITLASTWNKVKREPFEWPENETTYCSFPEIDGDKINVVAPLGWKNLWANASANEITIPAEWKKDKELVKEIDSLLEVRKELEKNELFAILVEPMQCEGGDRYATGRFNEALILLAHSFNVQVVYDEVQTGFHLGKEFFWHREFNMTDEKNLPLYPDYVVCAKKAQVGMVLSHKNIWGLNKYEEFQVASTVRGYLHGVALDQAQSQIIELEERTRVKLNEFCERFSEHVSRPRVNGMAFAFQVPSAEVTTQFITKRFDHGLLYYPAGATTLRFRLNTSYSDKDINFLFERLTVIADNIFNKVEETFPTHFETKKRINDVTYSWHELIIETKFKILNNEEISKDTLFKQVNSLFSKTCKDELFIIDQNNFKEWQEQIEQMQKTIYEPTRQTEIEKFEESALNTNSVAIGVREGNKLVAMAFSSPLYLNPLERGVRNDPHFENEKAMYMIDSTVSSSLQGKGLGKTIKYALTALSMVQGVERIHGRNRDRLAASMLNINLSLGAYELMYMKEDYPDFESYRDVFYYSTTTNFKELPLNLSNAIETPLTQIDITKDYVAEQMPYIVNKVCLSNFVSKRFLDQVKNLTNLLPENLRHAYTTSGQSECVDKISKSIWYTSTEKRNHMITFKGHFFGNGSFLSRSLSYEKDAFFNVSHFDKLTEENSSQVLSQIEDVLEKRKTMAIWIEPLTQNSMQRVSREDLIKLKALAHKYDTKIIFNETASATYRYNNENFFASYDEEISPDAGMCFLGGQAGLCFKTSDHFIEKPLMLISTWDGDEFSFSNFNYASNLINNNLEDFRGTQIEFTNKLTAILEKYPIEELELENGCGYFIGNISKELQEFFELKDNRYIVNPSFSSMKRFIRSTH</sequence>
<dbReference type="InterPro" id="IPR005814">
    <property type="entry name" value="Aminotrans_3"/>
</dbReference>
<dbReference type="AlphaFoldDB" id="A0A1Y5F7L3"/>
<protein>
    <recommendedName>
        <fullName evidence="8">N-acetyltransferase domain-containing protein</fullName>
    </recommendedName>
</protein>
<dbReference type="Gene3D" id="3.90.1150.10">
    <property type="entry name" value="Aspartate Aminotransferase, domain 1"/>
    <property type="match status" value="1"/>
</dbReference>
<dbReference type="EMBL" id="MAAO01000010">
    <property type="protein sequence ID" value="OUR94857.1"/>
    <property type="molecule type" value="Genomic_DNA"/>
</dbReference>
<dbReference type="InterPro" id="IPR016181">
    <property type="entry name" value="Acyl_CoA_acyltransferase"/>
</dbReference>
<dbReference type="GO" id="GO:0008483">
    <property type="term" value="F:transaminase activity"/>
    <property type="evidence" value="ECO:0007669"/>
    <property type="project" value="UniProtKB-KW"/>
</dbReference>
<keyword evidence="3" id="KW-0032">Aminotransferase</keyword>
<keyword evidence="4" id="KW-0808">Transferase</keyword>